<feature type="transmembrane region" description="Helical" evidence="1">
    <location>
        <begin position="50"/>
        <end position="70"/>
    </location>
</feature>
<organism evidence="2 3">
    <name type="scientific">Ligilactobacillus salivarius</name>
    <dbReference type="NCBI Taxonomy" id="1624"/>
    <lineage>
        <taxon>Bacteria</taxon>
        <taxon>Bacillati</taxon>
        <taxon>Bacillota</taxon>
        <taxon>Bacilli</taxon>
        <taxon>Lactobacillales</taxon>
        <taxon>Lactobacillaceae</taxon>
        <taxon>Ligilactobacillus</taxon>
    </lineage>
</organism>
<dbReference type="AlphaFoldDB" id="A0ABD7YWY3"/>
<geneLocation type="plasmid" evidence="2 3">
    <name>unnamed1</name>
</geneLocation>
<proteinExistence type="predicted"/>
<sequence length="104" mass="12562">MVTGLKINLLYWYKKDDDRKFEIYTWNPLVSWLRLLLLVFGVIFCAQNMILMAIVDMLVYLGFYIAYLYFNREIVQKINMRTADVKTEGFKYSFRRPLTITVRK</sequence>
<evidence type="ECO:0000313" key="2">
    <source>
        <dbReference type="EMBL" id="WHS18638.1"/>
    </source>
</evidence>
<dbReference type="EMBL" id="CP114510">
    <property type="protein sequence ID" value="WHS18638.1"/>
    <property type="molecule type" value="Genomic_DNA"/>
</dbReference>
<keyword evidence="1" id="KW-0472">Membrane</keyword>
<gene>
    <name evidence="2" type="ORF">O2U02_10380</name>
</gene>
<keyword evidence="1" id="KW-1133">Transmembrane helix</keyword>
<keyword evidence="2" id="KW-0614">Plasmid</keyword>
<evidence type="ECO:0000256" key="1">
    <source>
        <dbReference type="SAM" id="Phobius"/>
    </source>
</evidence>
<protein>
    <submittedName>
        <fullName evidence="2">Uncharacterized protein</fullName>
    </submittedName>
</protein>
<feature type="transmembrane region" description="Helical" evidence="1">
    <location>
        <begin position="21"/>
        <end position="44"/>
    </location>
</feature>
<dbReference type="Proteomes" id="UP001224533">
    <property type="component" value="Plasmid unnamed1"/>
</dbReference>
<evidence type="ECO:0000313" key="3">
    <source>
        <dbReference type="Proteomes" id="UP001224533"/>
    </source>
</evidence>
<dbReference type="RefSeq" id="WP_201898650.1">
    <property type="nucleotide sequence ID" value="NZ_CP114502.1"/>
</dbReference>
<accession>A0ABD7YWY3</accession>
<name>A0ABD7YWY3_9LACO</name>
<keyword evidence="1" id="KW-0812">Transmembrane</keyword>
<reference evidence="2 3" key="1">
    <citation type="submission" date="2022-12" db="EMBL/GenBank/DDBJ databases">
        <title>Assessment of beneficial effects and identification of host adaptation-associated genes of Ligilactobacillus salivarius isolated from Meles meles.</title>
        <authorList>
            <person name="Wang Y."/>
        </authorList>
    </citation>
    <scope>NUCLEOTIDE SEQUENCE [LARGE SCALE GENOMIC DNA]</scope>
    <source>
        <strain evidence="2 3">S35</strain>
        <plasmid evidence="2 3">unnamed1</plasmid>
    </source>
</reference>